<comment type="subunit">
    <text evidence="6">Associates with collided ribosomes, but not with correctly translating polysomes.</text>
</comment>
<name>A0ABX1QZ99_9ALTE</name>
<dbReference type="PANTHER" id="PTHR35562:SF1">
    <property type="entry name" value="UPF0115 PROTEIN YFCN"/>
    <property type="match status" value="1"/>
</dbReference>
<evidence type="ECO:0000256" key="7">
    <source>
        <dbReference type="SAM" id="MobiDB-lite"/>
    </source>
</evidence>
<accession>A0ABX1QZ99</accession>
<dbReference type="HAMAP" id="MF_01042">
    <property type="entry name" value="SmrB"/>
    <property type="match status" value="1"/>
</dbReference>
<proteinExistence type="inferred from homology"/>
<keyword evidence="5 6" id="KW-0694">RNA-binding</keyword>
<dbReference type="Proteomes" id="UP000709336">
    <property type="component" value="Unassembled WGS sequence"/>
</dbReference>
<keyword evidence="1 6" id="KW-0540">Nuclease</keyword>
<dbReference type="EC" id="3.1.-.-" evidence="6"/>
<feature type="compositionally biased region" description="Basic residues" evidence="7">
    <location>
        <begin position="55"/>
        <end position="64"/>
    </location>
</feature>
<feature type="region of interest" description="Disordered" evidence="7">
    <location>
        <begin position="51"/>
        <end position="75"/>
    </location>
</feature>
<gene>
    <name evidence="6 9" type="primary">smrB</name>
    <name evidence="9" type="ORF">HCJ96_05850</name>
</gene>
<protein>
    <recommendedName>
        <fullName evidence="6">Ribosome rescue factor SmrB</fullName>
        <ecNumber evidence="6">3.1.-.-</ecNumber>
    </recommendedName>
</protein>
<dbReference type="NCBIfam" id="NF003432">
    <property type="entry name" value="PRK04946.1"/>
    <property type="match status" value="1"/>
</dbReference>
<dbReference type="SMART" id="SM00463">
    <property type="entry name" value="SMR"/>
    <property type="match status" value="1"/>
</dbReference>
<keyword evidence="3 6" id="KW-0255">Endonuclease</keyword>
<dbReference type="PANTHER" id="PTHR35562">
    <property type="entry name" value="DNA ENDONUCLEASE SMRA-RELATED"/>
    <property type="match status" value="1"/>
</dbReference>
<comment type="caution">
    <text evidence="9">The sequence shown here is derived from an EMBL/GenBank/DDBJ whole genome shotgun (WGS) entry which is preliminary data.</text>
</comment>
<evidence type="ECO:0000256" key="5">
    <source>
        <dbReference type="ARBA" id="ARBA00022884"/>
    </source>
</evidence>
<evidence type="ECO:0000256" key="2">
    <source>
        <dbReference type="ARBA" id="ARBA00022730"/>
    </source>
</evidence>
<dbReference type="InterPro" id="IPR036063">
    <property type="entry name" value="Smr_dom_sf"/>
</dbReference>
<keyword evidence="4 6" id="KW-0378">Hydrolase</keyword>
<evidence type="ECO:0000259" key="8">
    <source>
        <dbReference type="PROSITE" id="PS50828"/>
    </source>
</evidence>
<comment type="similarity">
    <text evidence="6">Belongs to the SmrB family.</text>
</comment>
<sequence length="210" mass="23663">MLNSSMKELRQLKKQLAAERQKAESVSKDVEQENDVSFKEMVKGVKPLVQDKIPPSRKVKKKPVASRLHNQSADFSDNNQRQIAATFSFSDVYQAQLPDEGPMRYCRADVPTHVLKQLRRGDFSPEMVLDLHGLTREAAKQELAALIYTARKELIDCVSVMHGKGYGILKSALPHYLVQHPQVKAFHQATKEYGGQAAILVLIDIDSPKR</sequence>
<organism evidence="9 10">
    <name type="scientific">Alteromonas ponticola</name>
    <dbReference type="NCBI Taxonomy" id="2720613"/>
    <lineage>
        <taxon>Bacteria</taxon>
        <taxon>Pseudomonadati</taxon>
        <taxon>Pseudomonadota</taxon>
        <taxon>Gammaproteobacteria</taxon>
        <taxon>Alteromonadales</taxon>
        <taxon>Alteromonadaceae</taxon>
        <taxon>Alteromonas/Salinimonas group</taxon>
        <taxon>Alteromonas</taxon>
    </lineage>
</organism>
<dbReference type="EMBL" id="JAATNW010000003">
    <property type="protein sequence ID" value="NMH59535.1"/>
    <property type="molecule type" value="Genomic_DNA"/>
</dbReference>
<comment type="function">
    <text evidence="6">Acts as a ribosome collision sensor. Detects stalled/collided disomes (pairs of ribosomes where the leading ribosome is stalled and a second ribosome has collided with it) and endonucleolytically cleaves mRNA at the 5' boundary of the stalled ribosome. Stalled/collided disomes form a new interface (primarily via the 30S subunits) that binds SmrB. Cleaved mRNA becomes available for tmRNA ligation, leading to ribosomal subunit dissociation and rescue of stalled ribosomes.</text>
</comment>
<dbReference type="GO" id="GO:0004519">
    <property type="term" value="F:endonuclease activity"/>
    <property type="evidence" value="ECO:0007669"/>
    <property type="project" value="UniProtKB-KW"/>
</dbReference>
<dbReference type="PROSITE" id="PS50828">
    <property type="entry name" value="SMR"/>
    <property type="match status" value="1"/>
</dbReference>
<evidence type="ECO:0000256" key="4">
    <source>
        <dbReference type="ARBA" id="ARBA00022801"/>
    </source>
</evidence>
<feature type="domain" description="Smr" evidence="8">
    <location>
        <begin position="129"/>
        <end position="204"/>
    </location>
</feature>
<reference evidence="9 10" key="1">
    <citation type="submission" date="2020-03" db="EMBL/GenBank/DDBJ databases">
        <title>Alteromonas ponticola sp. nov., isolated from seawater.</title>
        <authorList>
            <person name="Yoon J.-H."/>
            <person name="Kim Y.-O."/>
        </authorList>
    </citation>
    <scope>NUCLEOTIDE SEQUENCE [LARGE SCALE GENOMIC DNA]</scope>
    <source>
        <strain evidence="9 10">MYP5</strain>
    </source>
</reference>
<feature type="region of interest" description="Disordered" evidence="7">
    <location>
        <begin position="1"/>
        <end position="33"/>
    </location>
</feature>
<evidence type="ECO:0000313" key="10">
    <source>
        <dbReference type="Proteomes" id="UP000709336"/>
    </source>
</evidence>
<keyword evidence="2 6" id="KW-0699">rRNA-binding</keyword>
<keyword evidence="10" id="KW-1185">Reference proteome</keyword>
<dbReference type="SUPFAM" id="SSF160443">
    <property type="entry name" value="SMR domain-like"/>
    <property type="match status" value="1"/>
</dbReference>
<evidence type="ECO:0000256" key="3">
    <source>
        <dbReference type="ARBA" id="ARBA00022759"/>
    </source>
</evidence>
<feature type="compositionally biased region" description="Basic and acidic residues" evidence="7">
    <location>
        <begin position="7"/>
        <end position="33"/>
    </location>
</feature>
<dbReference type="RefSeq" id="WP_169210103.1">
    <property type="nucleotide sequence ID" value="NZ_JAATNW010000003.1"/>
</dbReference>
<dbReference type="InterPro" id="IPR022990">
    <property type="entry name" value="SmrB-like"/>
</dbReference>
<evidence type="ECO:0000313" key="9">
    <source>
        <dbReference type="EMBL" id="NMH59535.1"/>
    </source>
</evidence>
<evidence type="ECO:0000256" key="1">
    <source>
        <dbReference type="ARBA" id="ARBA00022722"/>
    </source>
</evidence>
<evidence type="ECO:0000256" key="6">
    <source>
        <dbReference type="HAMAP-Rule" id="MF_01042"/>
    </source>
</evidence>
<dbReference type="Pfam" id="PF01713">
    <property type="entry name" value="Smr"/>
    <property type="match status" value="1"/>
</dbReference>
<dbReference type="InterPro" id="IPR002625">
    <property type="entry name" value="Smr_dom"/>
</dbReference>
<dbReference type="Gene3D" id="3.30.1370.110">
    <property type="match status" value="1"/>
</dbReference>